<dbReference type="GO" id="GO:0005524">
    <property type="term" value="F:ATP binding"/>
    <property type="evidence" value="ECO:0007669"/>
    <property type="project" value="UniProtKB-UniRule"/>
</dbReference>
<evidence type="ECO:0000256" key="5">
    <source>
        <dbReference type="RuleBase" id="RU000304"/>
    </source>
</evidence>
<feature type="domain" description="Protein kinase" evidence="6">
    <location>
        <begin position="128"/>
        <end position="385"/>
    </location>
</feature>
<evidence type="ECO:0000259" key="6">
    <source>
        <dbReference type="PROSITE" id="PS50011"/>
    </source>
</evidence>
<comment type="similarity">
    <text evidence="5">Belongs to the protein kinase superfamily.</text>
</comment>
<dbReference type="FunFam" id="3.30.200.20:FF:000042">
    <property type="entry name" value="Aurora kinase A"/>
    <property type="match status" value="1"/>
</dbReference>
<dbReference type="EMBL" id="CAJZBQ010000048">
    <property type="protein sequence ID" value="CAG9329544.1"/>
    <property type="molecule type" value="Genomic_DNA"/>
</dbReference>
<comment type="subunit">
    <text evidence="1">Monomer.</text>
</comment>
<dbReference type="PROSITE" id="PS50011">
    <property type="entry name" value="PROTEIN_KINASE_DOM"/>
    <property type="match status" value="1"/>
</dbReference>
<keyword evidence="3 4" id="KW-0067">ATP-binding</keyword>
<accession>A0AAU9JWR7</accession>
<evidence type="ECO:0000256" key="1">
    <source>
        <dbReference type="ARBA" id="ARBA00011245"/>
    </source>
</evidence>
<keyword evidence="2 4" id="KW-0547">Nucleotide-binding</keyword>
<dbReference type="Gene3D" id="3.30.200.20">
    <property type="entry name" value="Phosphorylase Kinase, domain 1"/>
    <property type="match status" value="1"/>
</dbReference>
<evidence type="ECO:0000256" key="4">
    <source>
        <dbReference type="PROSITE-ProRule" id="PRU10141"/>
    </source>
</evidence>
<dbReference type="InterPro" id="IPR011009">
    <property type="entry name" value="Kinase-like_dom_sf"/>
</dbReference>
<keyword evidence="5" id="KW-0723">Serine/threonine-protein kinase</keyword>
<dbReference type="SUPFAM" id="SSF56112">
    <property type="entry name" value="Protein kinase-like (PK-like)"/>
    <property type="match status" value="1"/>
</dbReference>
<evidence type="ECO:0000256" key="3">
    <source>
        <dbReference type="ARBA" id="ARBA00022840"/>
    </source>
</evidence>
<reference evidence="7" key="1">
    <citation type="submission" date="2021-09" db="EMBL/GenBank/DDBJ databases">
        <authorList>
            <consortium name="AG Swart"/>
            <person name="Singh M."/>
            <person name="Singh A."/>
            <person name="Seah K."/>
            <person name="Emmerich C."/>
        </authorList>
    </citation>
    <scope>NUCLEOTIDE SEQUENCE</scope>
    <source>
        <strain evidence="7">ATCC30299</strain>
    </source>
</reference>
<dbReference type="InterPro" id="IPR017441">
    <property type="entry name" value="Protein_kinase_ATP_BS"/>
</dbReference>
<dbReference type="Proteomes" id="UP001162131">
    <property type="component" value="Unassembled WGS sequence"/>
</dbReference>
<name>A0AAU9JWR7_9CILI</name>
<keyword evidence="5" id="KW-0808">Transferase</keyword>
<dbReference type="PROSITE" id="PS00107">
    <property type="entry name" value="PROTEIN_KINASE_ATP"/>
    <property type="match status" value="1"/>
</dbReference>
<dbReference type="InterPro" id="IPR000719">
    <property type="entry name" value="Prot_kinase_dom"/>
</dbReference>
<dbReference type="AlphaFoldDB" id="A0AAU9JWR7"/>
<dbReference type="PROSITE" id="PS00108">
    <property type="entry name" value="PROTEIN_KINASE_ST"/>
    <property type="match status" value="1"/>
</dbReference>
<proteinExistence type="inferred from homology"/>
<evidence type="ECO:0000256" key="2">
    <source>
        <dbReference type="ARBA" id="ARBA00022741"/>
    </source>
</evidence>
<gene>
    <name evidence="7" type="ORF">BSTOLATCC_MIC49177</name>
</gene>
<dbReference type="PANTHER" id="PTHR24347">
    <property type="entry name" value="SERINE/THREONINE-PROTEIN KINASE"/>
    <property type="match status" value="1"/>
</dbReference>
<dbReference type="CDD" id="cd05117">
    <property type="entry name" value="STKc_CAMK"/>
    <property type="match status" value="1"/>
</dbReference>
<comment type="caution">
    <text evidence="7">The sequence shown here is derived from an EMBL/GenBank/DDBJ whole genome shotgun (WGS) entry which is preliminary data.</text>
</comment>
<evidence type="ECO:0000313" key="7">
    <source>
        <dbReference type="EMBL" id="CAG9329544.1"/>
    </source>
</evidence>
<keyword evidence="8" id="KW-1185">Reference proteome</keyword>
<dbReference type="InterPro" id="IPR008271">
    <property type="entry name" value="Ser/Thr_kinase_AS"/>
</dbReference>
<dbReference type="FunFam" id="1.10.510.10:FF:000571">
    <property type="entry name" value="Maternal embryonic leucine zipper kinase"/>
    <property type="match status" value="1"/>
</dbReference>
<keyword evidence="5" id="KW-0418">Kinase</keyword>
<dbReference type="SMART" id="SM00220">
    <property type="entry name" value="S_TKc"/>
    <property type="match status" value="1"/>
</dbReference>
<sequence>MSVFESINNDFQGVYRFWMPEHNQNPLGVFKSEAWIKNESTLLEKSQFLITQNYLVQIIPNSVGRKTLLDWKIIEPFTEDNGEVTRYGFSVGHRGCSQDFYVESEENLDIWISHLSKKGIMTDFENDFTIVKEIGNGSFGTVYLVVSNETSELFAMKSINKHNIGGSLSCLNNLVNEIKFMRTLNHPNIVKLHYVYESPTHIYLLIDYVEGGDLFNRIIKRKVFEEKTAAMFAQKFLGVLDYLSSFNIAHRDIKLENILMLSEENDYDFKLADFGLAADATEKLSLRCGSPGYIAPEVLRKSPYDTKVDVFSAGVILYILLSGKMPFPGKNLQDTIMKNRDCKISFLHPSWKNVSKYGAALVLKLTEPIPNLRPSANEALKSPWFARQLNPAQLASEEPPTLRALSIRPSEQI</sequence>
<evidence type="ECO:0000313" key="8">
    <source>
        <dbReference type="Proteomes" id="UP001162131"/>
    </source>
</evidence>
<dbReference type="Gene3D" id="1.10.510.10">
    <property type="entry name" value="Transferase(Phosphotransferase) domain 1"/>
    <property type="match status" value="1"/>
</dbReference>
<protein>
    <recommendedName>
        <fullName evidence="6">Protein kinase domain-containing protein</fullName>
    </recommendedName>
</protein>
<dbReference type="Pfam" id="PF00069">
    <property type="entry name" value="Pkinase"/>
    <property type="match status" value="1"/>
</dbReference>
<feature type="binding site" evidence="4">
    <location>
        <position position="157"/>
    </location>
    <ligand>
        <name>ATP</name>
        <dbReference type="ChEBI" id="CHEBI:30616"/>
    </ligand>
</feature>
<dbReference type="GO" id="GO:0004674">
    <property type="term" value="F:protein serine/threonine kinase activity"/>
    <property type="evidence" value="ECO:0007669"/>
    <property type="project" value="UniProtKB-KW"/>
</dbReference>
<organism evidence="7 8">
    <name type="scientific">Blepharisma stoltei</name>
    <dbReference type="NCBI Taxonomy" id="1481888"/>
    <lineage>
        <taxon>Eukaryota</taxon>
        <taxon>Sar</taxon>
        <taxon>Alveolata</taxon>
        <taxon>Ciliophora</taxon>
        <taxon>Postciliodesmatophora</taxon>
        <taxon>Heterotrichea</taxon>
        <taxon>Heterotrichida</taxon>
        <taxon>Blepharismidae</taxon>
        <taxon>Blepharisma</taxon>
    </lineage>
</organism>